<name>A0A6A6SUB9_9PLEO</name>
<keyword evidence="1" id="KW-1133">Transmembrane helix</keyword>
<dbReference type="AlphaFoldDB" id="A0A6A6SUB9"/>
<organism evidence="2 3">
    <name type="scientific">Lophiostoma macrostomum CBS 122681</name>
    <dbReference type="NCBI Taxonomy" id="1314788"/>
    <lineage>
        <taxon>Eukaryota</taxon>
        <taxon>Fungi</taxon>
        <taxon>Dikarya</taxon>
        <taxon>Ascomycota</taxon>
        <taxon>Pezizomycotina</taxon>
        <taxon>Dothideomycetes</taxon>
        <taxon>Pleosporomycetidae</taxon>
        <taxon>Pleosporales</taxon>
        <taxon>Lophiostomataceae</taxon>
        <taxon>Lophiostoma</taxon>
    </lineage>
</organism>
<feature type="transmembrane region" description="Helical" evidence="1">
    <location>
        <begin position="46"/>
        <end position="65"/>
    </location>
</feature>
<accession>A0A6A6SUB9</accession>
<evidence type="ECO:0000256" key="1">
    <source>
        <dbReference type="SAM" id="Phobius"/>
    </source>
</evidence>
<gene>
    <name evidence="2" type="ORF">K491DRAFT_697810</name>
</gene>
<evidence type="ECO:0000313" key="2">
    <source>
        <dbReference type="EMBL" id="KAF2649804.1"/>
    </source>
</evidence>
<proteinExistence type="predicted"/>
<keyword evidence="1" id="KW-0812">Transmembrane</keyword>
<sequence length="66" mass="7382">MACPRVVALIERRCGPLVFGMLCVLLWLDPLREISCGFSAGKPTVWMSYTLFLHFPTCFVTSSLLS</sequence>
<keyword evidence="1" id="KW-0472">Membrane</keyword>
<protein>
    <submittedName>
        <fullName evidence="2">Uncharacterized protein</fullName>
    </submittedName>
</protein>
<dbReference type="Proteomes" id="UP000799324">
    <property type="component" value="Unassembled WGS sequence"/>
</dbReference>
<dbReference type="EMBL" id="MU004478">
    <property type="protein sequence ID" value="KAF2649804.1"/>
    <property type="molecule type" value="Genomic_DNA"/>
</dbReference>
<reference evidence="2" key="1">
    <citation type="journal article" date="2020" name="Stud. Mycol.">
        <title>101 Dothideomycetes genomes: a test case for predicting lifestyles and emergence of pathogens.</title>
        <authorList>
            <person name="Haridas S."/>
            <person name="Albert R."/>
            <person name="Binder M."/>
            <person name="Bloem J."/>
            <person name="Labutti K."/>
            <person name="Salamov A."/>
            <person name="Andreopoulos B."/>
            <person name="Baker S."/>
            <person name="Barry K."/>
            <person name="Bills G."/>
            <person name="Bluhm B."/>
            <person name="Cannon C."/>
            <person name="Castanera R."/>
            <person name="Culley D."/>
            <person name="Daum C."/>
            <person name="Ezra D."/>
            <person name="Gonzalez J."/>
            <person name="Henrissat B."/>
            <person name="Kuo A."/>
            <person name="Liang C."/>
            <person name="Lipzen A."/>
            <person name="Lutzoni F."/>
            <person name="Magnuson J."/>
            <person name="Mondo S."/>
            <person name="Nolan M."/>
            <person name="Ohm R."/>
            <person name="Pangilinan J."/>
            <person name="Park H.-J."/>
            <person name="Ramirez L."/>
            <person name="Alfaro M."/>
            <person name="Sun H."/>
            <person name="Tritt A."/>
            <person name="Yoshinaga Y."/>
            <person name="Zwiers L.-H."/>
            <person name="Turgeon B."/>
            <person name="Goodwin S."/>
            <person name="Spatafora J."/>
            <person name="Crous P."/>
            <person name="Grigoriev I."/>
        </authorList>
    </citation>
    <scope>NUCLEOTIDE SEQUENCE</scope>
    <source>
        <strain evidence="2">CBS 122681</strain>
    </source>
</reference>
<keyword evidence="3" id="KW-1185">Reference proteome</keyword>
<evidence type="ECO:0000313" key="3">
    <source>
        <dbReference type="Proteomes" id="UP000799324"/>
    </source>
</evidence>